<accession>X1SPE8</accession>
<dbReference type="Gene3D" id="3.10.450.50">
    <property type="match status" value="1"/>
</dbReference>
<dbReference type="InterPro" id="IPR032710">
    <property type="entry name" value="NTF2-like_dom_sf"/>
</dbReference>
<organism evidence="1">
    <name type="scientific">marine sediment metagenome</name>
    <dbReference type="NCBI Taxonomy" id="412755"/>
    <lineage>
        <taxon>unclassified sequences</taxon>
        <taxon>metagenomes</taxon>
        <taxon>ecological metagenomes</taxon>
    </lineage>
</organism>
<gene>
    <name evidence="1" type="ORF">S12H4_14282</name>
</gene>
<comment type="caution">
    <text evidence="1">The sequence shown here is derived from an EMBL/GenBank/DDBJ whole genome shotgun (WGS) entry which is preliminary data.</text>
</comment>
<evidence type="ECO:0008006" key="2">
    <source>
        <dbReference type="Google" id="ProtNLM"/>
    </source>
</evidence>
<protein>
    <recommendedName>
        <fullName evidence="2">SnoaL-like domain-containing protein</fullName>
    </recommendedName>
</protein>
<dbReference type="AlphaFoldDB" id="X1SPE8"/>
<dbReference type="EMBL" id="BARW01006807">
    <property type="protein sequence ID" value="GAI80986.1"/>
    <property type="molecule type" value="Genomic_DNA"/>
</dbReference>
<dbReference type="SUPFAM" id="SSF54427">
    <property type="entry name" value="NTF2-like"/>
    <property type="match status" value="1"/>
</dbReference>
<name>X1SPE8_9ZZZZ</name>
<sequence>MGCQEKIDIEAEKEAIKAVITEETSAFLAQDLVRLLKTLTMDENSVYIRIDSKEYKEMISWDKIYPYYKKSATSDWSDYSDYKLSKTNWFIEVFNDAVLVIFDQTMSFKLNGEPMETRSKEIRVLEKIKGDWKIQLVEWIDMTKYMRSFLMIMFPGMYQGHIMSRRNIDRLITHTRHPV</sequence>
<evidence type="ECO:0000313" key="1">
    <source>
        <dbReference type="EMBL" id="GAI80986.1"/>
    </source>
</evidence>
<reference evidence="1" key="1">
    <citation type="journal article" date="2014" name="Front. Microbiol.">
        <title>High frequency of phylogenetically diverse reductive dehalogenase-homologous genes in deep subseafloor sedimentary metagenomes.</title>
        <authorList>
            <person name="Kawai M."/>
            <person name="Futagami T."/>
            <person name="Toyoda A."/>
            <person name="Takaki Y."/>
            <person name="Nishi S."/>
            <person name="Hori S."/>
            <person name="Arai W."/>
            <person name="Tsubouchi T."/>
            <person name="Morono Y."/>
            <person name="Uchiyama I."/>
            <person name="Ito T."/>
            <person name="Fujiyama A."/>
            <person name="Inagaki F."/>
            <person name="Takami H."/>
        </authorList>
    </citation>
    <scope>NUCLEOTIDE SEQUENCE</scope>
    <source>
        <strain evidence="1">Expedition CK06-06</strain>
    </source>
</reference>
<proteinExistence type="predicted"/>